<dbReference type="GeneID" id="96290521"/>
<dbReference type="PROSITE" id="PS52006">
    <property type="entry name" value="GH64"/>
    <property type="match status" value="1"/>
</dbReference>
<dbReference type="PANTHER" id="PTHR38165:SF1">
    <property type="entry name" value="GLUCANASE B"/>
    <property type="match status" value="1"/>
</dbReference>
<dbReference type="Proteomes" id="UP000600946">
    <property type="component" value="Unassembled WGS sequence"/>
</dbReference>
<keyword evidence="3" id="KW-0378">Hydrolase</keyword>
<dbReference type="EMBL" id="BMUU01000003">
    <property type="protein sequence ID" value="GGY30405.1"/>
    <property type="molecule type" value="Genomic_DNA"/>
</dbReference>
<evidence type="ECO:0000256" key="1">
    <source>
        <dbReference type="SAM" id="SignalP"/>
    </source>
</evidence>
<feature type="signal peptide" evidence="1">
    <location>
        <begin position="1"/>
        <end position="28"/>
    </location>
</feature>
<name>A0ABQ3A2P7_9ACTN</name>
<dbReference type="Pfam" id="PF16483">
    <property type="entry name" value="Glyco_hydro_64"/>
    <property type="match status" value="1"/>
</dbReference>
<dbReference type="PANTHER" id="PTHR38165">
    <property type="match status" value="1"/>
</dbReference>
<reference evidence="4" key="1">
    <citation type="journal article" date="2019" name="Int. J. Syst. Evol. Microbiol.">
        <title>The Global Catalogue of Microorganisms (GCM) 10K type strain sequencing project: providing services to taxonomists for standard genome sequencing and annotation.</title>
        <authorList>
            <consortium name="The Broad Institute Genomics Platform"/>
            <consortium name="The Broad Institute Genome Sequencing Center for Infectious Disease"/>
            <person name="Wu L."/>
            <person name="Ma J."/>
        </authorList>
    </citation>
    <scope>NUCLEOTIDE SEQUENCE [LARGE SCALE GENOMIC DNA]</scope>
    <source>
        <strain evidence="4">JCM 4594</strain>
    </source>
</reference>
<dbReference type="InterPro" id="IPR037176">
    <property type="entry name" value="Osmotin/thaumatin-like_sf"/>
</dbReference>
<dbReference type="InterPro" id="IPR037398">
    <property type="entry name" value="Glyco_hydro_64_fam"/>
</dbReference>
<sequence>MKTVRLLLAAATTSALLFLGAGGGTATAASPGAADTPRAADAAGFPIVFQNNTRGAYADAQIYVTVLGQITPGQWSYLRPDGSTAHINHLDANAPGHLSKHGVNYPNMSFTLTQAGGRVPSPSSIRGGRIYLSLGSPLYIPVSPDDQGWGGPDPNNPSDPNNDVYYDWYEYTFVNGQAAYGGNTTQVDQFGFPMTSRLRQTSSGYDTTRGISKTRAQVMSAYAAGVGAAFKPLQSSYRIIAPRSAAGFPADYLTSTVDQTWSYYASHPFTLSSPGETFSGRVAGDTLTFTRNGAGPFTLHKPTSREVMACSGALASGSDEEKRLGAEFCAAFNRGVAQDTSLWHTPSAYYRGTAPRNDYAAFFHTVGLDGRAYGFPYDDINDQSSVQILGNANPPTDLTLSIGW</sequence>
<feature type="chain" id="PRO_5047282381" evidence="1">
    <location>
        <begin position="29"/>
        <end position="404"/>
    </location>
</feature>
<evidence type="ECO:0000313" key="4">
    <source>
        <dbReference type="Proteomes" id="UP000600946"/>
    </source>
</evidence>
<protein>
    <submittedName>
        <fullName evidence="3">Glycosyl hydrolase</fullName>
    </submittedName>
</protein>
<accession>A0ABQ3A2P7</accession>
<keyword evidence="4" id="KW-1185">Reference proteome</keyword>
<dbReference type="GO" id="GO:0016787">
    <property type="term" value="F:hydrolase activity"/>
    <property type="evidence" value="ECO:0007669"/>
    <property type="project" value="UniProtKB-KW"/>
</dbReference>
<evidence type="ECO:0000313" key="3">
    <source>
        <dbReference type="EMBL" id="GGY30405.1"/>
    </source>
</evidence>
<organism evidence="3 4">
    <name type="scientific">Streptomyces xanthochromogenes</name>
    <dbReference type="NCBI Taxonomy" id="67384"/>
    <lineage>
        <taxon>Bacteria</taxon>
        <taxon>Bacillati</taxon>
        <taxon>Actinomycetota</taxon>
        <taxon>Actinomycetes</taxon>
        <taxon>Kitasatosporales</taxon>
        <taxon>Streptomycetaceae</taxon>
        <taxon>Streptomyces</taxon>
    </lineage>
</organism>
<dbReference type="InterPro" id="IPR032477">
    <property type="entry name" value="Glyco_hydro_64"/>
</dbReference>
<gene>
    <name evidence="3" type="ORF">GCM10010326_25510</name>
</gene>
<dbReference type="RefSeq" id="WP_190027068.1">
    <property type="nucleotide sequence ID" value="NZ_BMUU01000003.1"/>
</dbReference>
<dbReference type="InterPro" id="IPR042517">
    <property type="entry name" value="Glyco_hydro_64_N_2"/>
</dbReference>
<keyword evidence="1" id="KW-0732">Signal</keyword>
<feature type="domain" description="GH64" evidence="2">
    <location>
        <begin position="42"/>
        <end position="404"/>
    </location>
</feature>
<dbReference type="Gene3D" id="3.30.920.50">
    <property type="entry name" value="Beta-1,3-glucanase, C-terminal domain"/>
    <property type="match status" value="1"/>
</dbReference>
<dbReference type="CDD" id="cd09214">
    <property type="entry name" value="GH64-like"/>
    <property type="match status" value="1"/>
</dbReference>
<evidence type="ECO:0000259" key="2">
    <source>
        <dbReference type="PROSITE" id="PS52006"/>
    </source>
</evidence>
<proteinExistence type="predicted"/>
<comment type="caution">
    <text evidence="3">The sequence shown here is derived from an EMBL/GenBank/DDBJ whole genome shotgun (WGS) entry which is preliminary data.</text>
</comment>
<dbReference type="Gene3D" id="2.60.110.10">
    <property type="entry name" value="Thaumatin"/>
    <property type="match status" value="1"/>
</dbReference>